<dbReference type="GO" id="GO:0000981">
    <property type="term" value="F:DNA-binding transcription factor activity, RNA polymerase II-specific"/>
    <property type="evidence" value="ECO:0007669"/>
    <property type="project" value="TreeGrafter"/>
</dbReference>
<keyword evidence="2" id="KW-0479">Metal-binding</keyword>
<evidence type="ECO:0000256" key="4">
    <source>
        <dbReference type="ARBA" id="ARBA00022771"/>
    </source>
</evidence>
<dbReference type="AlphaFoldDB" id="A0A2G5VTQ3"/>
<evidence type="ECO:0000259" key="9">
    <source>
        <dbReference type="PROSITE" id="PS50157"/>
    </source>
</evidence>
<dbReference type="Proteomes" id="UP000230233">
    <property type="component" value="Chromosome I"/>
</dbReference>
<organism evidence="10 11">
    <name type="scientific">Caenorhabditis nigoni</name>
    <dbReference type="NCBI Taxonomy" id="1611254"/>
    <lineage>
        <taxon>Eukaryota</taxon>
        <taxon>Metazoa</taxon>
        <taxon>Ecdysozoa</taxon>
        <taxon>Nematoda</taxon>
        <taxon>Chromadorea</taxon>
        <taxon>Rhabditida</taxon>
        <taxon>Rhabditina</taxon>
        <taxon>Rhabditomorpha</taxon>
        <taxon>Rhabditoidea</taxon>
        <taxon>Rhabditidae</taxon>
        <taxon>Peloderinae</taxon>
        <taxon>Caenorhabditis</taxon>
    </lineage>
</organism>
<dbReference type="Gene3D" id="3.30.160.60">
    <property type="entry name" value="Classic Zinc Finger"/>
    <property type="match status" value="2"/>
</dbReference>
<evidence type="ECO:0000256" key="6">
    <source>
        <dbReference type="ARBA" id="ARBA00023242"/>
    </source>
</evidence>
<dbReference type="InterPro" id="IPR050527">
    <property type="entry name" value="Snail/Krueppel_Znf"/>
</dbReference>
<evidence type="ECO:0000313" key="10">
    <source>
        <dbReference type="EMBL" id="PIC55071.1"/>
    </source>
</evidence>
<evidence type="ECO:0000256" key="5">
    <source>
        <dbReference type="ARBA" id="ARBA00022833"/>
    </source>
</evidence>
<dbReference type="InterPro" id="IPR036236">
    <property type="entry name" value="Znf_C2H2_sf"/>
</dbReference>
<dbReference type="PROSITE" id="PS00028">
    <property type="entry name" value="ZINC_FINGER_C2H2_1"/>
    <property type="match status" value="1"/>
</dbReference>
<dbReference type="OrthoDB" id="5855904at2759"/>
<evidence type="ECO:0000256" key="7">
    <source>
        <dbReference type="PROSITE-ProRule" id="PRU00042"/>
    </source>
</evidence>
<dbReference type="PROSITE" id="PS50157">
    <property type="entry name" value="ZINC_FINGER_C2H2_2"/>
    <property type="match status" value="2"/>
</dbReference>
<dbReference type="SUPFAM" id="SSF57667">
    <property type="entry name" value="beta-beta-alpha zinc fingers"/>
    <property type="match status" value="1"/>
</dbReference>
<dbReference type="GO" id="GO:0005634">
    <property type="term" value="C:nucleus"/>
    <property type="evidence" value="ECO:0007669"/>
    <property type="project" value="UniProtKB-SubCell"/>
</dbReference>
<protein>
    <recommendedName>
        <fullName evidence="9">C2H2-type domain-containing protein</fullName>
    </recommendedName>
</protein>
<gene>
    <name evidence="10" type="primary">Cni-ztf-3</name>
    <name evidence="10" type="synonym">Cnig_chr_I.g502</name>
    <name evidence="10" type="ORF">B9Z55_000502</name>
</gene>
<dbReference type="SMART" id="SM00355">
    <property type="entry name" value="ZnF_C2H2"/>
    <property type="match status" value="2"/>
</dbReference>
<feature type="domain" description="C2H2-type" evidence="9">
    <location>
        <begin position="209"/>
        <end position="236"/>
    </location>
</feature>
<evidence type="ECO:0000313" key="11">
    <source>
        <dbReference type="Proteomes" id="UP000230233"/>
    </source>
</evidence>
<feature type="region of interest" description="Disordered" evidence="8">
    <location>
        <begin position="175"/>
        <end position="196"/>
    </location>
</feature>
<feature type="compositionally biased region" description="Low complexity" evidence="8">
    <location>
        <begin position="175"/>
        <end position="188"/>
    </location>
</feature>
<comment type="caution">
    <text evidence="10">The sequence shown here is derived from an EMBL/GenBank/DDBJ whole genome shotgun (WGS) entry which is preliminary data.</text>
</comment>
<keyword evidence="6" id="KW-0539">Nucleus</keyword>
<dbReference type="GO" id="GO:0000978">
    <property type="term" value="F:RNA polymerase II cis-regulatory region sequence-specific DNA binding"/>
    <property type="evidence" value="ECO:0007669"/>
    <property type="project" value="TreeGrafter"/>
</dbReference>
<name>A0A2G5VTQ3_9PELO</name>
<proteinExistence type="predicted"/>
<dbReference type="InterPro" id="IPR013087">
    <property type="entry name" value="Znf_C2H2_type"/>
</dbReference>
<keyword evidence="3" id="KW-0677">Repeat</keyword>
<evidence type="ECO:0000256" key="2">
    <source>
        <dbReference type="ARBA" id="ARBA00022723"/>
    </source>
</evidence>
<evidence type="ECO:0000256" key="1">
    <source>
        <dbReference type="ARBA" id="ARBA00004123"/>
    </source>
</evidence>
<comment type="subcellular location">
    <subcellularLocation>
        <location evidence="1">Nucleus</location>
    </subcellularLocation>
</comment>
<keyword evidence="4 7" id="KW-0863">Zinc-finger</keyword>
<evidence type="ECO:0000256" key="8">
    <source>
        <dbReference type="SAM" id="MobiDB-lite"/>
    </source>
</evidence>
<reference evidence="11" key="1">
    <citation type="submission" date="2017-10" db="EMBL/GenBank/DDBJ databases">
        <title>Rapid genome shrinkage in a self-fertile nematode reveals novel sperm competition proteins.</title>
        <authorList>
            <person name="Yin D."/>
            <person name="Schwarz E.M."/>
            <person name="Thomas C.G."/>
            <person name="Felde R.L."/>
            <person name="Korf I.F."/>
            <person name="Cutter A.D."/>
            <person name="Schartner C.M."/>
            <person name="Ralston E.J."/>
            <person name="Meyer B.J."/>
            <person name="Haag E.S."/>
        </authorList>
    </citation>
    <scope>NUCLEOTIDE SEQUENCE [LARGE SCALE GENOMIC DNA]</scope>
    <source>
        <strain evidence="11">JU1422</strain>
    </source>
</reference>
<dbReference type="Pfam" id="PF00096">
    <property type="entry name" value="zf-C2H2"/>
    <property type="match status" value="2"/>
</dbReference>
<dbReference type="GO" id="GO:0008270">
    <property type="term" value="F:zinc ion binding"/>
    <property type="evidence" value="ECO:0007669"/>
    <property type="project" value="UniProtKB-KW"/>
</dbReference>
<dbReference type="PANTHER" id="PTHR24388:SF54">
    <property type="entry name" value="PROTEIN ESCARGOT"/>
    <property type="match status" value="1"/>
</dbReference>
<dbReference type="PANTHER" id="PTHR24388">
    <property type="entry name" value="ZINC FINGER PROTEIN"/>
    <property type="match status" value="1"/>
</dbReference>
<accession>A0A2G5VTQ3</accession>
<evidence type="ECO:0000256" key="3">
    <source>
        <dbReference type="ARBA" id="ARBA00022737"/>
    </source>
</evidence>
<sequence>MSENEDYQKFLEASGYIQQFTANLLKRNEAKPPEISGNLSNLNQLIDLVKQSIQEQRNLVQKVDAVNATQRNINSLIKEKLGKCSCDIAPSLRDVLLNGINVNSFARTNGQMDPNLPSTSSAFPSSYRLNQRLDSDLQQNFNLELILGQIKSSTTTGSAHFDHYENGNNFSNFFDSSSLDSSPNSKKNGGSGRCKKRQIDTQFSHLGPYQCRDCDKTFRQKHGLSQHRLTHESNGAFACDVCGKRYSRQESVNRHQRSTECGDKYHSMASSHSSGIQDPTKRIKLESWAPEAGKQAHPPHNLPKPQFPHFAGFHAVHPSPIQNIAALQLPVVLFYSVQRIRARKKPTEFARTFFLFLHSDLLTILIDIFRRNREFPIEPPKFWDLTLYALYKECQSRGVQHHSVSRIARSTVEKLKKYCPTDTLPYFSDLTLIIRTLVSSFFPKHQVFKGSKFYVLCRMSMNTKGYPNQRISNI</sequence>
<feature type="domain" description="C2H2-type" evidence="9">
    <location>
        <begin position="237"/>
        <end position="265"/>
    </location>
</feature>
<dbReference type="EMBL" id="PDUG01000001">
    <property type="protein sequence ID" value="PIC55071.1"/>
    <property type="molecule type" value="Genomic_DNA"/>
</dbReference>
<keyword evidence="11" id="KW-1185">Reference proteome</keyword>
<keyword evidence="5" id="KW-0862">Zinc</keyword>